<dbReference type="SUPFAM" id="SSF53790">
    <property type="entry name" value="Tetrapyrrole methylase"/>
    <property type="match status" value="1"/>
</dbReference>
<dbReference type="AlphaFoldDB" id="A0A7W8C2S7"/>
<dbReference type="GO" id="GO:0032259">
    <property type="term" value="P:methylation"/>
    <property type="evidence" value="ECO:0007669"/>
    <property type="project" value="UniProtKB-KW"/>
</dbReference>
<dbReference type="PROSITE" id="PS00839">
    <property type="entry name" value="SUMT_1"/>
    <property type="match status" value="1"/>
</dbReference>
<dbReference type="Pfam" id="PF00590">
    <property type="entry name" value="TP_methylase"/>
    <property type="match status" value="1"/>
</dbReference>
<dbReference type="InterPro" id="IPR003043">
    <property type="entry name" value="Uropor_MeTrfase_CS"/>
</dbReference>
<dbReference type="PANTHER" id="PTHR45790:SF4">
    <property type="entry name" value="COBALT-PRECORRIN-4 C(11)-METHYLTRANSFERASE"/>
    <property type="match status" value="1"/>
</dbReference>
<reference evidence="8 9" key="1">
    <citation type="submission" date="2020-08" db="EMBL/GenBank/DDBJ databases">
        <title>Genomic Encyclopedia of Type Strains, Phase IV (KMG-IV): sequencing the most valuable type-strain genomes for metagenomic binning, comparative biology and taxonomic classification.</title>
        <authorList>
            <person name="Goeker M."/>
        </authorList>
    </citation>
    <scope>NUCLEOTIDE SEQUENCE [LARGE SCALE GENOMIC DNA]</scope>
    <source>
        <strain evidence="8 9">DSM 11275</strain>
    </source>
</reference>
<protein>
    <submittedName>
        <fullName evidence="8">Precorrin-4/cobalt-precorrin-4 C11-methyltransferase</fullName>
        <ecNumber evidence="8">2.1.1.133</ecNumber>
        <ecNumber evidence="8">2.1.1.271</ecNumber>
    </submittedName>
</protein>
<gene>
    <name evidence="8" type="ORF">HNQ38_002648</name>
</gene>
<sequence>MNSSKATPGPNLGSGANSGACSEVRPEACSEVCPSANPNACTNACSDAANGMSVCAKSIAPGLVSFVGAGPGDPELLTIKGRKAIEQASLVIYAGSLVPPDVVACAAPGVPVVDSAPLTLEQCHDLVRRTALTGGAVARVHTGDPSLYGALREQARLLDQDGIPWRVIPGVTAACAAAAAAGVTFTVPEVTQSLIITRMEGRTPVPEREALRLLAAHGTSLAVYLSAGASENLQAELLAHTPSDTPILCAYRVGWPDQRLVWTTAGTLAQCVEEHGLVRQTVFLVLPGQNAADTASLLYAARFSHGYRQASKE</sequence>
<evidence type="ECO:0000259" key="7">
    <source>
        <dbReference type="Pfam" id="PF00590"/>
    </source>
</evidence>
<dbReference type="EC" id="2.1.1.133" evidence="8"/>
<keyword evidence="6" id="KW-0949">S-adenosyl-L-methionine</keyword>
<evidence type="ECO:0000256" key="3">
    <source>
        <dbReference type="ARBA" id="ARBA00022573"/>
    </source>
</evidence>
<dbReference type="UniPathway" id="UPA00148"/>
<evidence type="ECO:0000313" key="8">
    <source>
        <dbReference type="EMBL" id="MBB5144533.1"/>
    </source>
</evidence>
<evidence type="ECO:0000313" key="9">
    <source>
        <dbReference type="Proteomes" id="UP000539075"/>
    </source>
</evidence>
<keyword evidence="5 8" id="KW-0808">Transferase</keyword>
<dbReference type="NCBIfam" id="TIGR01465">
    <property type="entry name" value="cobM_cbiF"/>
    <property type="match status" value="1"/>
</dbReference>
<dbReference type="EC" id="2.1.1.271" evidence="8"/>
<dbReference type="GO" id="GO:0009236">
    <property type="term" value="P:cobalamin biosynthetic process"/>
    <property type="evidence" value="ECO:0007669"/>
    <property type="project" value="UniProtKB-UniPathway"/>
</dbReference>
<comment type="similarity">
    <text evidence="2">Belongs to the precorrin methyltransferase family.</text>
</comment>
<feature type="domain" description="Tetrapyrrole methylase" evidence="7">
    <location>
        <begin position="64"/>
        <end position="268"/>
    </location>
</feature>
<comment type="pathway">
    <text evidence="1">Cofactor biosynthesis; adenosylcobalamin biosynthesis.</text>
</comment>
<dbReference type="InterPro" id="IPR006362">
    <property type="entry name" value="Cbl_synth_CobM/CibF"/>
</dbReference>
<keyword evidence="3" id="KW-0169">Cobalamin biosynthesis</keyword>
<dbReference type="GO" id="GO:0046026">
    <property type="term" value="F:precorrin-4 C11-methyltransferase activity"/>
    <property type="evidence" value="ECO:0007669"/>
    <property type="project" value="UniProtKB-EC"/>
</dbReference>
<dbReference type="PANTHER" id="PTHR45790">
    <property type="entry name" value="SIROHEME SYNTHASE-RELATED"/>
    <property type="match status" value="1"/>
</dbReference>
<dbReference type="Gene3D" id="3.40.1010.10">
    <property type="entry name" value="Cobalt-precorrin-4 Transmethylase, Domain 1"/>
    <property type="match status" value="1"/>
</dbReference>
<dbReference type="EMBL" id="JACHGO010000008">
    <property type="protein sequence ID" value="MBB5144533.1"/>
    <property type="molecule type" value="Genomic_DNA"/>
</dbReference>
<proteinExistence type="inferred from homology"/>
<name>A0A7W8C2S7_9BACT</name>
<keyword evidence="4 8" id="KW-0489">Methyltransferase</keyword>
<dbReference type="InterPro" id="IPR000878">
    <property type="entry name" value="4pyrrol_Mease"/>
</dbReference>
<dbReference type="InterPro" id="IPR014777">
    <property type="entry name" value="4pyrrole_Mease_sub1"/>
</dbReference>
<keyword evidence="9" id="KW-1185">Reference proteome</keyword>
<dbReference type="InterPro" id="IPR035996">
    <property type="entry name" value="4pyrrol_Methylase_sf"/>
</dbReference>
<evidence type="ECO:0000256" key="1">
    <source>
        <dbReference type="ARBA" id="ARBA00004953"/>
    </source>
</evidence>
<accession>A0A7W8C2S7</accession>
<evidence type="ECO:0000256" key="5">
    <source>
        <dbReference type="ARBA" id="ARBA00022679"/>
    </source>
</evidence>
<comment type="caution">
    <text evidence="8">The sequence shown here is derived from an EMBL/GenBank/DDBJ whole genome shotgun (WGS) entry which is preliminary data.</text>
</comment>
<dbReference type="InterPro" id="IPR050161">
    <property type="entry name" value="Siro_Cobalamin_biosynth"/>
</dbReference>
<dbReference type="Proteomes" id="UP000539075">
    <property type="component" value="Unassembled WGS sequence"/>
</dbReference>
<evidence type="ECO:0000256" key="4">
    <source>
        <dbReference type="ARBA" id="ARBA00022603"/>
    </source>
</evidence>
<dbReference type="Gene3D" id="3.30.950.10">
    <property type="entry name" value="Methyltransferase, Cobalt-precorrin-4 Transmethylase, Domain 2"/>
    <property type="match status" value="1"/>
</dbReference>
<evidence type="ECO:0000256" key="2">
    <source>
        <dbReference type="ARBA" id="ARBA00005879"/>
    </source>
</evidence>
<evidence type="ECO:0000256" key="6">
    <source>
        <dbReference type="ARBA" id="ARBA00022691"/>
    </source>
</evidence>
<dbReference type="InterPro" id="IPR014776">
    <property type="entry name" value="4pyrrole_Mease_sub2"/>
</dbReference>
<organism evidence="8 9">
    <name type="scientific">Desulfovibrio intestinalis</name>
    <dbReference type="NCBI Taxonomy" id="58621"/>
    <lineage>
        <taxon>Bacteria</taxon>
        <taxon>Pseudomonadati</taxon>
        <taxon>Thermodesulfobacteriota</taxon>
        <taxon>Desulfovibrionia</taxon>
        <taxon>Desulfovibrionales</taxon>
        <taxon>Desulfovibrionaceae</taxon>
        <taxon>Desulfovibrio</taxon>
    </lineage>
</organism>
<dbReference type="CDD" id="cd11641">
    <property type="entry name" value="Precorrin-4_C11-MT"/>
    <property type="match status" value="1"/>
</dbReference>